<dbReference type="OMA" id="SPEYQMP"/>
<dbReference type="EMBL" id="GL379946">
    <property type="protein sequence ID" value="EGT37614.1"/>
    <property type="molecule type" value="Genomic_DNA"/>
</dbReference>
<dbReference type="eggNOG" id="ENOG502TIVY">
    <property type="taxonomic scope" value="Eukaryota"/>
</dbReference>
<evidence type="ECO:0000313" key="2">
    <source>
        <dbReference type="Proteomes" id="UP000008068"/>
    </source>
</evidence>
<dbReference type="AlphaFoldDB" id="G0NU20"/>
<sequence length="115" mass="13110">MKNVKKQQKEAIKLQIFNFSLVFHFSARIQQNGKDCTNHKCHPFTECHLSKTEDDRIIPVCIKVPSCATKQCDFGEKCLMKPVKCQLTPCFKVPICLPDVNEASPEYQMPPALLV</sequence>
<accession>G0NU20</accession>
<dbReference type="OrthoDB" id="5795048at2759"/>
<dbReference type="InParanoid" id="G0NU20"/>
<evidence type="ECO:0000313" key="1">
    <source>
        <dbReference type="EMBL" id="EGT37614.1"/>
    </source>
</evidence>
<name>G0NU20_CAEBE</name>
<keyword evidence="2" id="KW-1185">Reference proteome</keyword>
<dbReference type="HOGENOM" id="CLU_169862_0_0_1"/>
<organism evidence="2">
    <name type="scientific">Caenorhabditis brenneri</name>
    <name type="common">Nematode worm</name>
    <dbReference type="NCBI Taxonomy" id="135651"/>
    <lineage>
        <taxon>Eukaryota</taxon>
        <taxon>Metazoa</taxon>
        <taxon>Ecdysozoa</taxon>
        <taxon>Nematoda</taxon>
        <taxon>Chromadorea</taxon>
        <taxon>Rhabditida</taxon>
        <taxon>Rhabditina</taxon>
        <taxon>Rhabditomorpha</taxon>
        <taxon>Rhabditoidea</taxon>
        <taxon>Rhabditidae</taxon>
        <taxon>Peloderinae</taxon>
        <taxon>Caenorhabditis</taxon>
    </lineage>
</organism>
<reference evidence="2" key="1">
    <citation type="submission" date="2011-07" db="EMBL/GenBank/DDBJ databases">
        <authorList>
            <consortium name="Caenorhabditis brenneri Sequencing and Analysis Consortium"/>
            <person name="Wilson R.K."/>
        </authorList>
    </citation>
    <scope>NUCLEOTIDE SEQUENCE [LARGE SCALE GENOMIC DNA]</scope>
    <source>
        <strain evidence="2">PB2801</strain>
    </source>
</reference>
<protein>
    <submittedName>
        <fullName evidence="1">Uncharacterized protein</fullName>
    </submittedName>
</protein>
<proteinExistence type="predicted"/>
<dbReference type="FunCoup" id="G0NU20">
    <property type="interactions" value="117"/>
</dbReference>
<dbReference type="Proteomes" id="UP000008068">
    <property type="component" value="Unassembled WGS sequence"/>
</dbReference>
<gene>
    <name evidence="1" type="ORF">CAEBREN_04530</name>
</gene>